<keyword evidence="1" id="KW-1133">Transmembrane helix</keyword>
<evidence type="ECO:0000313" key="3">
    <source>
        <dbReference type="Proteomes" id="UP001321421"/>
    </source>
</evidence>
<accession>A0ABN6YQF5</accession>
<feature type="transmembrane region" description="Helical" evidence="1">
    <location>
        <begin position="21"/>
        <end position="42"/>
    </location>
</feature>
<feature type="transmembrane region" description="Helical" evidence="1">
    <location>
        <begin position="48"/>
        <end position="71"/>
    </location>
</feature>
<dbReference type="Proteomes" id="UP001321421">
    <property type="component" value="Chromosome"/>
</dbReference>
<name>A0ABN6YQF5_9MICO</name>
<evidence type="ECO:0000313" key="2">
    <source>
        <dbReference type="EMBL" id="BDZ57963.1"/>
    </source>
</evidence>
<keyword evidence="1" id="KW-0472">Membrane</keyword>
<keyword evidence="3" id="KW-1185">Reference proteome</keyword>
<protein>
    <submittedName>
        <fullName evidence="2">Uncharacterized protein</fullName>
    </submittedName>
</protein>
<reference evidence="3" key="1">
    <citation type="journal article" date="2019" name="Int. J. Syst. Evol. Microbiol.">
        <title>The Global Catalogue of Microorganisms (GCM) 10K type strain sequencing project: providing services to taxonomists for standard genome sequencing and annotation.</title>
        <authorList>
            <consortium name="The Broad Institute Genomics Platform"/>
            <consortium name="The Broad Institute Genome Sequencing Center for Infectious Disease"/>
            <person name="Wu L."/>
            <person name="Ma J."/>
        </authorList>
    </citation>
    <scope>NUCLEOTIDE SEQUENCE [LARGE SCALE GENOMIC DNA]</scope>
    <source>
        <strain evidence="3">NBRC 110608</strain>
    </source>
</reference>
<dbReference type="RefSeq" id="WP_289232784.1">
    <property type="nucleotide sequence ID" value="NZ_AP027735.1"/>
</dbReference>
<sequence>MAGRRPVVFDHMYERIMIIGMVLVGGLCLIAGVLSTVAVLAVDGVNERLWIFALVLVVAGVALVGGAYAWFARFTRQQDRVAAPEQAPPNA</sequence>
<keyword evidence="1" id="KW-0812">Transmembrane</keyword>
<proteinExistence type="predicted"/>
<gene>
    <name evidence="2" type="ORF">GCM10025872_16200</name>
</gene>
<evidence type="ECO:0000256" key="1">
    <source>
        <dbReference type="SAM" id="Phobius"/>
    </source>
</evidence>
<organism evidence="2 3">
    <name type="scientific">Barrientosiimonas endolithica</name>
    <dbReference type="NCBI Taxonomy" id="1535208"/>
    <lineage>
        <taxon>Bacteria</taxon>
        <taxon>Bacillati</taxon>
        <taxon>Actinomycetota</taxon>
        <taxon>Actinomycetes</taxon>
        <taxon>Micrococcales</taxon>
        <taxon>Dermacoccaceae</taxon>
        <taxon>Barrientosiimonas</taxon>
    </lineage>
</organism>
<dbReference type="EMBL" id="AP027735">
    <property type="protein sequence ID" value="BDZ57963.1"/>
    <property type="molecule type" value="Genomic_DNA"/>
</dbReference>